<organism evidence="1 2">
    <name type="scientific">Streptomyces jumonjinensis</name>
    <dbReference type="NCBI Taxonomy" id="1945"/>
    <lineage>
        <taxon>Bacteria</taxon>
        <taxon>Bacillati</taxon>
        <taxon>Actinomycetota</taxon>
        <taxon>Actinomycetes</taxon>
        <taxon>Kitasatosporales</taxon>
        <taxon>Streptomycetaceae</taxon>
        <taxon>Streptomyces</taxon>
    </lineage>
</organism>
<evidence type="ECO:0000313" key="1">
    <source>
        <dbReference type="EMBL" id="MQT02899.1"/>
    </source>
</evidence>
<gene>
    <name evidence="1" type="ORF">FF041_22730</name>
</gene>
<dbReference type="Proteomes" id="UP000419138">
    <property type="component" value="Unassembled WGS sequence"/>
</dbReference>
<dbReference type="EMBL" id="VCLA01000159">
    <property type="protein sequence ID" value="MQT02899.1"/>
    <property type="molecule type" value="Genomic_DNA"/>
</dbReference>
<dbReference type="RefSeq" id="WP_153524487.1">
    <property type="nucleotide sequence ID" value="NZ_JBEPDZ010000057.1"/>
</dbReference>
<accession>A0A646KKQ9</accession>
<protein>
    <submittedName>
        <fullName evidence="1">Uncharacterized protein</fullName>
    </submittedName>
</protein>
<comment type="caution">
    <text evidence="1">The sequence shown here is derived from an EMBL/GenBank/DDBJ whole genome shotgun (WGS) entry which is preliminary data.</text>
</comment>
<reference evidence="1 2" key="1">
    <citation type="submission" date="2019-05" db="EMBL/GenBank/DDBJ databases">
        <title>Comparative genomics and metabolomics analyses of clavulanic acid producing Streptomyces species provides insight into specialized metabolism and evolution of beta-lactam biosynthetic gene clusters.</title>
        <authorList>
            <person name="Moore M.A."/>
            <person name="Cruz-Morales P."/>
            <person name="Barona Gomez F."/>
            <person name="Kapil T."/>
        </authorList>
    </citation>
    <scope>NUCLEOTIDE SEQUENCE [LARGE SCALE GENOMIC DNA]</scope>
    <source>
        <strain evidence="1 2">NRRL 5741</strain>
    </source>
</reference>
<keyword evidence="2" id="KW-1185">Reference proteome</keyword>
<name>A0A646KKQ9_STRJU</name>
<dbReference type="AlphaFoldDB" id="A0A646KKQ9"/>
<proteinExistence type="predicted"/>
<evidence type="ECO:0000313" key="2">
    <source>
        <dbReference type="Proteomes" id="UP000419138"/>
    </source>
</evidence>
<sequence length="153" mass="16191">MTAAPLEVRQAGTHWRKPLGPVDLSPLPGDKCQRLENDQFFGALTSLRAWMLADGEPLNDGSAQQTSSHVLAGRYDRASAADRDAVAVALRDCVARLIPEAYPTGDYWLVGAAQVLAAETAVPDARAAALMRLAGATRDLLSAVASLPPEDAQ</sequence>